<keyword evidence="1" id="KW-0812">Transmembrane</keyword>
<feature type="transmembrane region" description="Helical" evidence="1">
    <location>
        <begin position="9"/>
        <end position="26"/>
    </location>
</feature>
<dbReference type="Proteomes" id="UP001221566">
    <property type="component" value="Unassembled WGS sequence"/>
</dbReference>
<feature type="transmembrane region" description="Helical" evidence="1">
    <location>
        <begin position="32"/>
        <end position="50"/>
    </location>
</feature>
<accession>A0ABT5I320</accession>
<sequence length="72" mass="8298">MTSLRKQRGWYNGAYLFTAIFVLVLFMSQPWLPLLLLAALAGAGIVIGIARGGHYLKQWLSQHSPDWHWHRH</sequence>
<evidence type="ECO:0000313" key="3">
    <source>
        <dbReference type="Proteomes" id="UP001221566"/>
    </source>
</evidence>
<evidence type="ECO:0000313" key="2">
    <source>
        <dbReference type="EMBL" id="MDC7690576.1"/>
    </source>
</evidence>
<reference evidence="2 3" key="1">
    <citation type="submission" date="2023-01" db="EMBL/GenBank/DDBJ databases">
        <title>Novel species of the genus Vogesella isolated from rivers.</title>
        <authorList>
            <person name="Lu H."/>
        </authorList>
    </citation>
    <scope>NUCLEOTIDE SEQUENCE [LARGE SCALE GENOMIC DNA]</scope>
    <source>
        <strain evidence="2 3">SH7W</strain>
    </source>
</reference>
<keyword evidence="3" id="KW-1185">Reference proteome</keyword>
<organism evidence="2 3">
    <name type="scientific">Vogesella indigofera</name>
    <name type="common">Pseudomonas indigofera</name>
    <dbReference type="NCBI Taxonomy" id="45465"/>
    <lineage>
        <taxon>Bacteria</taxon>
        <taxon>Pseudomonadati</taxon>
        <taxon>Pseudomonadota</taxon>
        <taxon>Betaproteobacteria</taxon>
        <taxon>Neisseriales</taxon>
        <taxon>Chromobacteriaceae</taxon>
        <taxon>Vogesella</taxon>
    </lineage>
</organism>
<keyword evidence="1" id="KW-0472">Membrane</keyword>
<gene>
    <name evidence="2" type="ORF">PQU93_07240</name>
</gene>
<dbReference type="EMBL" id="JAQQKY010000003">
    <property type="protein sequence ID" value="MDC7690576.1"/>
    <property type="molecule type" value="Genomic_DNA"/>
</dbReference>
<keyword evidence="1" id="KW-1133">Transmembrane helix</keyword>
<dbReference type="RefSeq" id="WP_047967253.1">
    <property type="nucleotide sequence ID" value="NZ_JAQQKY010000003.1"/>
</dbReference>
<proteinExistence type="predicted"/>
<evidence type="ECO:0000256" key="1">
    <source>
        <dbReference type="SAM" id="Phobius"/>
    </source>
</evidence>
<comment type="caution">
    <text evidence="2">The sequence shown here is derived from an EMBL/GenBank/DDBJ whole genome shotgun (WGS) entry which is preliminary data.</text>
</comment>
<protein>
    <submittedName>
        <fullName evidence="2">Uncharacterized protein</fullName>
    </submittedName>
</protein>
<name>A0ABT5I320_VOGIN</name>